<feature type="non-terminal residue" evidence="2">
    <location>
        <position position="141"/>
    </location>
</feature>
<evidence type="ECO:0000259" key="1">
    <source>
        <dbReference type="Pfam" id="PF20209"/>
    </source>
</evidence>
<gene>
    <name evidence="2" type="ORF">BD626DRAFT_379985</name>
</gene>
<evidence type="ECO:0000313" key="3">
    <source>
        <dbReference type="Proteomes" id="UP000320762"/>
    </source>
</evidence>
<reference evidence="2 3" key="1">
    <citation type="journal article" date="2019" name="New Phytol.">
        <title>Comparative genomics reveals unique wood-decay strategies and fruiting body development in the Schizophyllaceae.</title>
        <authorList>
            <person name="Almasi E."/>
            <person name="Sahu N."/>
            <person name="Krizsan K."/>
            <person name="Balint B."/>
            <person name="Kovacs G.M."/>
            <person name="Kiss B."/>
            <person name="Cseklye J."/>
            <person name="Drula E."/>
            <person name="Henrissat B."/>
            <person name="Nagy I."/>
            <person name="Chovatia M."/>
            <person name="Adam C."/>
            <person name="LaButti K."/>
            <person name="Lipzen A."/>
            <person name="Riley R."/>
            <person name="Grigoriev I.V."/>
            <person name="Nagy L.G."/>
        </authorList>
    </citation>
    <scope>NUCLEOTIDE SEQUENCE [LARGE SCALE GENOMIC DNA]</scope>
    <source>
        <strain evidence="2 3">NL-1724</strain>
    </source>
</reference>
<feature type="non-terminal residue" evidence="2">
    <location>
        <position position="1"/>
    </location>
</feature>
<dbReference type="Proteomes" id="UP000320762">
    <property type="component" value="Unassembled WGS sequence"/>
</dbReference>
<organism evidence="2 3">
    <name type="scientific">Schizophyllum amplum</name>
    <dbReference type="NCBI Taxonomy" id="97359"/>
    <lineage>
        <taxon>Eukaryota</taxon>
        <taxon>Fungi</taxon>
        <taxon>Dikarya</taxon>
        <taxon>Basidiomycota</taxon>
        <taxon>Agaricomycotina</taxon>
        <taxon>Agaricomycetes</taxon>
        <taxon>Agaricomycetidae</taxon>
        <taxon>Agaricales</taxon>
        <taxon>Schizophyllaceae</taxon>
        <taxon>Schizophyllum</taxon>
    </lineage>
</organism>
<dbReference type="STRING" id="97359.A0A550BV99"/>
<keyword evidence="3" id="KW-1185">Reference proteome</keyword>
<feature type="domain" description="DUF6570" evidence="1">
    <location>
        <begin position="2"/>
        <end position="131"/>
    </location>
</feature>
<dbReference type="InterPro" id="IPR046700">
    <property type="entry name" value="DUF6570"/>
</dbReference>
<dbReference type="EMBL" id="VDMD01000068">
    <property type="protein sequence ID" value="TRM56489.1"/>
    <property type="molecule type" value="Genomic_DNA"/>
</dbReference>
<dbReference type="OrthoDB" id="3257061at2759"/>
<proteinExistence type="predicted"/>
<protein>
    <recommendedName>
        <fullName evidence="1">DUF6570 domain-containing protein</fullName>
    </recommendedName>
</protein>
<comment type="caution">
    <text evidence="2">The sequence shown here is derived from an EMBL/GenBank/DDBJ whole genome shotgun (WGS) entry which is preliminary data.</text>
</comment>
<dbReference type="AlphaFoldDB" id="A0A550BV99"/>
<dbReference type="Pfam" id="PF20209">
    <property type="entry name" value="DUF6570"/>
    <property type="match status" value="1"/>
</dbReference>
<name>A0A550BV99_9AGAR</name>
<sequence length="141" mass="15698">IPVRSYANGLWCGLVPDELKGLTFLEEQCIARARATRCMFKLESGPTGQFASRGNACIFAQDPSPLLSSLPPPISSLADEICVIFVGSPDADITLEMLRKTPLLVRRQRILDALRWLIANNPLYRDLSIDDVLHNLSEYPE</sequence>
<accession>A0A550BV99</accession>
<evidence type="ECO:0000313" key="2">
    <source>
        <dbReference type="EMBL" id="TRM56489.1"/>
    </source>
</evidence>